<feature type="disulfide bond" evidence="11">
    <location>
        <begin position="459"/>
        <end position="468"/>
    </location>
</feature>
<name>A0A7S3P3H6_9STRA</name>
<feature type="disulfide bond" evidence="11">
    <location>
        <begin position="438"/>
        <end position="448"/>
    </location>
</feature>
<evidence type="ECO:0000256" key="5">
    <source>
        <dbReference type="ARBA" id="ARBA00022729"/>
    </source>
</evidence>
<feature type="disulfide bond" evidence="11">
    <location>
        <begin position="611"/>
        <end position="620"/>
    </location>
</feature>
<comment type="caution">
    <text evidence="11">Lacks conserved residue(s) required for the propagation of feature annotation.</text>
</comment>
<feature type="disulfide bond" evidence="11">
    <location>
        <begin position="573"/>
        <end position="582"/>
    </location>
</feature>
<dbReference type="InterPro" id="IPR009030">
    <property type="entry name" value="Growth_fac_rcpt_cys_sf"/>
</dbReference>
<keyword evidence="10" id="KW-0325">Glycoprotein</keyword>
<keyword evidence="7" id="KW-1133">Transmembrane helix</keyword>
<dbReference type="SUPFAM" id="SSF57196">
    <property type="entry name" value="EGF/Laminin"/>
    <property type="match status" value="2"/>
</dbReference>
<dbReference type="SUPFAM" id="SSF69318">
    <property type="entry name" value="Integrin alpha N-terminal domain"/>
    <property type="match status" value="1"/>
</dbReference>
<evidence type="ECO:0000256" key="4">
    <source>
        <dbReference type="ARBA" id="ARBA00022692"/>
    </source>
</evidence>
<evidence type="ECO:0000256" key="13">
    <source>
        <dbReference type="SAM" id="SignalP"/>
    </source>
</evidence>
<dbReference type="SMART" id="SM00191">
    <property type="entry name" value="Int_alpha"/>
    <property type="match status" value="5"/>
</dbReference>
<evidence type="ECO:0000256" key="7">
    <source>
        <dbReference type="ARBA" id="ARBA00022989"/>
    </source>
</evidence>
<feature type="repeat" description="FG-GAP" evidence="12">
    <location>
        <begin position="214"/>
        <end position="267"/>
    </location>
</feature>
<dbReference type="FunFam" id="2.10.25.10:FF:000279">
    <property type="entry name" value="Neurogenic locus notch 1"/>
    <property type="match status" value="2"/>
</dbReference>
<evidence type="ECO:0000256" key="10">
    <source>
        <dbReference type="ARBA" id="ARBA00023180"/>
    </source>
</evidence>
<dbReference type="GO" id="GO:0016020">
    <property type="term" value="C:membrane"/>
    <property type="evidence" value="ECO:0007669"/>
    <property type="project" value="UniProtKB-SubCell"/>
</dbReference>
<feature type="domain" description="EGF-like" evidence="14">
    <location>
        <begin position="471"/>
        <end position="507"/>
    </location>
</feature>
<feature type="chain" id="PRO_5031018436" description="EGF-like domain-containing protein" evidence="13">
    <location>
        <begin position="26"/>
        <end position="651"/>
    </location>
</feature>
<dbReference type="PANTHER" id="PTHR36220:SF1">
    <property type="entry name" value="GAMMA TUBULIN COMPLEX COMPONENT C-TERMINAL DOMAIN-CONTAINING PROTEIN"/>
    <property type="match status" value="1"/>
</dbReference>
<dbReference type="InterPro" id="IPR018097">
    <property type="entry name" value="EGF_Ca-bd_CS"/>
</dbReference>
<dbReference type="SUPFAM" id="SSF50965">
    <property type="entry name" value="Galactose oxidase, central domain"/>
    <property type="match status" value="1"/>
</dbReference>
<keyword evidence="3 11" id="KW-0245">EGF-like domain</keyword>
<dbReference type="InterPro" id="IPR028994">
    <property type="entry name" value="Integrin_alpha_N"/>
</dbReference>
<dbReference type="FunFam" id="2.10.25.10:FF:000146">
    <property type="entry name" value="Putative neurogenic locus notch"/>
    <property type="match status" value="1"/>
</dbReference>
<dbReference type="PROSITE" id="PS00010">
    <property type="entry name" value="ASX_HYDROXYL"/>
    <property type="match status" value="4"/>
</dbReference>
<feature type="domain" description="EGF-like" evidence="14">
    <location>
        <begin position="509"/>
        <end position="545"/>
    </location>
</feature>
<dbReference type="InterPro" id="IPR013519">
    <property type="entry name" value="Int_alpha_beta-p"/>
</dbReference>
<dbReference type="EMBL" id="HBIM01000736">
    <property type="protein sequence ID" value="CAE0402349.1"/>
    <property type="molecule type" value="Transcribed_RNA"/>
</dbReference>
<evidence type="ECO:0000256" key="8">
    <source>
        <dbReference type="ARBA" id="ARBA00023136"/>
    </source>
</evidence>
<accession>A0A7S3P3H6</accession>
<reference evidence="15" key="1">
    <citation type="submission" date="2021-01" db="EMBL/GenBank/DDBJ databases">
        <authorList>
            <person name="Corre E."/>
            <person name="Pelletier E."/>
            <person name="Niang G."/>
            <person name="Scheremetjew M."/>
            <person name="Finn R."/>
            <person name="Kale V."/>
            <person name="Holt S."/>
            <person name="Cochrane G."/>
            <person name="Meng A."/>
            <person name="Brown T."/>
            <person name="Cohen L."/>
        </authorList>
    </citation>
    <scope>NUCLEOTIDE SEQUENCE</scope>
    <source>
        <strain evidence="15">CCMP127</strain>
    </source>
</reference>
<keyword evidence="5 13" id="KW-0732">Signal</keyword>
<dbReference type="PROSITE" id="PS01186">
    <property type="entry name" value="EGF_2"/>
    <property type="match status" value="5"/>
</dbReference>
<dbReference type="InterPro" id="IPR049883">
    <property type="entry name" value="NOTCH1_EGF-like"/>
</dbReference>
<feature type="disulfide bond" evidence="11">
    <location>
        <begin position="535"/>
        <end position="544"/>
    </location>
</feature>
<dbReference type="Gene3D" id="2.130.10.130">
    <property type="entry name" value="Integrin alpha, N-terminal"/>
    <property type="match status" value="3"/>
</dbReference>
<gene>
    <name evidence="15" type="ORF">ACOF00016_LOCUS641</name>
</gene>
<dbReference type="PANTHER" id="PTHR36220">
    <property type="entry name" value="UNNAMED PRODUCT"/>
    <property type="match status" value="1"/>
</dbReference>
<dbReference type="InterPro" id="IPR000152">
    <property type="entry name" value="EGF-type_Asp/Asn_hydroxyl_site"/>
</dbReference>
<evidence type="ECO:0000256" key="3">
    <source>
        <dbReference type="ARBA" id="ARBA00022536"/>
    </source>
</evidence>
<keyword evidence="6" id="KW-0677">Repeat</keyword>
<dbReference type="InterPro" id="IPR001881">
    <property type="entry name" value="EGF-like_Ca-bd_dom"/>
</dbReference>
<dbReference type="AlphaFoldDB" id="A0A7S3P3H6"/>
<dbReference type="Pfam" id="PF07645">
    <property type="entry name" value="EGF_CA"/>
    <property type="match status" value="2"/>
</dbReference>
<evidence type="ECO:0000256" key="6">
    <source>
        <dbReference type="ARBA" id="ARBA00022737"/>
    </source>
</evidence>
<evidence type="ECO:0000256" key="12">
    <source>
        <dbReference type="PROSITE-ProRule" id="PRU00803"/>
    </source>
</evidence>
<evidence type="ECO:0000256" key="11">
    <source>
        <dbReference type="PROSITE-ProRule" id="PRU00076"/>
    </source>
</evidence>
<comment type="subcellular location">
    <subcellularLocation>
        <location evidence="1">Membrane</location>
        <topology evidence="1">Single-pass type I membrane protein</topology>
    </subcellularLocation>
</comment>
<feature type="signal peptide" evidence="13">
    <location>
        <begin position="1"/>
        <end position="25"/>
    </location>
</feature>
<dbReference type="Gene3D" id="2.10.25.10">
    <property type="entry name" value="Laminin"/>
    <property type="match status" value="5"/>
</dbReference>
<dbReference type="GO" id="GO:0005509">
    <property type="term" value="F:calcium ion binding"/>
    <property type="evidence" value="ECO:0007669"/>
    <property type="project" value="InterPro"/>
</dbReference>
<dbReference type="CDD" id="cd00054">
    <property type="entry name" value="EGF_CA"/>
    <property type="match status" value="4"/>
</dbReference>
<dbReference type="InterPro" id="IPR011043">
    <property type="entry name" value="Gal_Oxase/kelch_b-propeller"/>
</dbReference>
<dbReference type="SMART" id="SM00181">
    <property type="entry name" value="EGF"/>
    <property type="match status" value="5"/>
</dbReference>
<dbReference type="SMART" id="SM00179">
    <property type="entry name" value="EGF_CA"/>
    <property type="match status" value="4"/>
</dbReference>
<evidence type="ECO:0000256" key="1">
    <source>
        <dbReference type="ARBA" id="ARBA00004479"/>
    </source>
</evidence>
<evidence type="ECO:0000259" key="14">
    <source>
        <dbReference type="PROSITE" id="PS50026"/>
    </source>
</evidence>
<dbReference type="PROSITE" id="PS00022">
    <property type="entry name" value="EGF_1"/>
    <property type="match status" value="5"/>
</dbReference>
<feature type="disulfide bond" evidence="11">
    <location>
        <begin position="497"/>
        <end position="506"/>
    </location>
</feature>
<dbReference type="SUPFAM" id="SSF57184">
    <property type="entry name" value="Growth factor receptor domain"/>
    <property type="match status" value="1"/>
</dbReference>
<keyword evidence="9 11" id="KW-1015">Disulfide bond</keyword>
<evidence type="ECO:0000256" key="9">
    <source>
        <dbReference type="ARBA" id="ARBA00023157"/>
    </source>
</evidence>
<protein>
    <recommendedName>
        <fullName evidence="14">EGF-like domain-containing protein</fullName>
    </recommendedName>
</protein>
<feature type="repeat" description="FG-GAP" evidence="12">
    <location>
        <begin position="268"/>
        <end position="324"/>
    </location>
</feature>
<dbReference type="InterPro" id="IPR013517">
    <property type="entry name" value="FG-GAP"/>
</dbReference>
<proteinExistence type="predicted"/>
<sequence>MGRTDSTSLHLIAIFIILLFSLASREDGCCCPASNITQRRLRGGNGDVDYSQSRALAEMTCHSDQMLIENDRQWDILWTPRFGWDVALSGNVLVVGATWEGSGRAYVYTYNGTAWSDETVIASSDRARSDSFGHSVAIDGNTIVVGADYKDFRGSAYVFRFDGVSWNEQKLGFGSAYQGIYGHSVAIDNNTIAIAERGSDRVFIYRFKGASFEKEQDLVSGTYPKARFGASVAITGDTMVIGAPWAYANERVGSASVYHFNSTSWEFHSKIWASDGADDAYFGGSVAICDRDTIVIGAPTYAPSTVYSEGKAYTFRRTENEWQQDQILTASDGSAGNFFGHDVACFGSTVVIGAPKTFSTLAVDVRDRKDYGGRVYIFENDASGGWTEQRVLSANETSSVYNSFGHNIALNDRFISVGAWRERNQKGSVYTFCSPGPCWPSPCVHGRCEIFGDTHLCTCDTGWTGVECDQDINECEMFSPCLHGDCTNTDGSYMCSCNDGWTGRNCDQDADECKMLSPCLHGICTNTDGSYMCGCDAGWTGMNCTESIKNCDPDPCSTHGICRDLIHGYECDCDAGWTGMNCTESIKNCDPDPCSTHGICRDLIYGYECVCDPGWSGKQCAIETSRNASTAEEHQIAAVVPVAIVVGLMQA</sequence>
<keyword evidence="2" id="KW-0217">Developmental protein</keyword>
<dbReference type="Pfam" id="PF00008">
    <property type="entry name" value="EGF"/>
    <property type="match status" value="2"/>
</dbReference>
<dbReference type="PROSITE" id="PS01187">
    <property type="entry name" value="EGF_CA"/>
    <property type="match status" value="1"/>
</dbReference>
<dbReference type="Pfam" id="PF14312">
    <property type="entry name" value="FG-GAP_2"/>
    <property type="match status" value="5"/>
</dbReference>
<evidence type="ECO:0000313" key="15">
    <source>
        <dbReference type="EMBL" id="CAE0402349.1"/>
    </source>
</evidence>
<feature type="domain" description="EGF-like" evidence="14">
    <location>
        <begin position="434"/>
        <end position="469"/>
    </location>
</feature>
<feature type="domain" description="EGF-like" evidence="14">
    <location>
        <begin position="585"/>
        <end position="621"/>
    </location>
</feature>
<evidence type="ECO:0000256" key="2">
    <source>
        <dbReference type="ARBA" id="ARBA00022473"/>
    </source>
</evidence>
<organism evidence="15">
    <name type="scientific">Amphora coffeiformis</name>
    <dbReference type="NCBI Taxonomy" id="265554"/>
    <lineage>
        <taxon>Eukaryota</taxon>
        <taxon>Sar</taxon>
        <taxon>Stramenopiles</taxon>
        <taxon>Ochrophyta</taxon>
        <taxon>Bacillariophyta</taxon>
        <taxon>Bacillariophyceae</taxon>
        <taxon>Bacillariophycidae</taxon>
        <taxon>Thalassiophysales</taxon>
        <taxon>Catenulaceae</taxon>
        <taxon>Amphora</taxon>
    </lineage>
</organism>
<dbReference type="InterPro" id="IPR000742">
    <property type="entry name" value="EGF"/>
</dbReference>
<dbReference type="PROSITE" id="PS50026">
    <property type="entry name" value="EGF_3"/>
    <property type="match status" value="5"/>
</dbReference>
<keyword evidence="8" id="KW-0472">Membrane</keyword>
<dbReference type="PROSITE" id="PS51470">
    <property type="entry name" value="FG_GAP"/>
    <property type="match status" value="2"/>
</dbReference>
<keyword evidence="4" id="KW-0812">Transmembrane</keyword>
<dbReference type="FunFam" id="2.10.25.10:FF:000031">
    <property type="entry name" value="neurogenic locus notch homolog protein 3"/>
    <property type="match status" value="1"/>
</dbReference>
<feature type="domain" description="EGF-like" evidence="14">
    <location>
        <begin position="547"/>
        <end position="583"/>
    </location>
</feature>